<organism evidence="1 2">
    <name type="scientific">Perkinsus olseni</name>
    <name type="common">Perkinsus atlanticus</name>
    <dbReference type="NCBI Taxonomy" id="32597"/>
    <lineage>
        <taxon>Eukaryota</taxon>
        <taxon>Sar</taxon>
        <taxon>Alveolata</taxon>
        <taxon>Perkinsozoa</taxon>
        <taxon>Perkinsea</taxon>
        <taxon>Perkinsida</taxon>
        <taxon>Perkinsidae</taxon>
        <taxon>Perkinsus</taxon>
    </lineage>
</organism>
<name>A0A7J6LUY4_PEROL</name>
<dbReference type="Proteomes" id="UP000570595">
    <property type="component" value="Unassembled WGS sequence"/>
</dbReference>
<evidence type="ECO:0000313" key="1">
    <source>
        <dbReference type="EMBL" id="KAF4663118.1"/>
    </source>
</evidence>
<sequence length="70" mass="7823">MTDIGRLGCSSSSHGKCTNTQHVHDCFYGYVIRWEQGRRFVKSNSASNSEAYHVQVPLLPQPPLLLPLPP</sequence>
<protein>
    <submittedName>
        <fullName evidence="1">Uncharacterized protein</fullName>
    </submittedName>
</protein>
<accession>A0A7J6LUY4</accession>
<reference evidence="1 2" key="1">
    <citation type="submission" date="2020-04" db="EMBL/GenBank/DDBJ databases">
        <title>Perkinsus olseni comparative genomics.</title>
        <authorList>
            <person name="Bogema D.R."/>
        </authorList>
    </citation>
    <scope>NUCLEOTIDE SEQUENCE [LARGE SCALE GENOMIC DNA]</scope>
    <source>
        <strain evidence="1">ATCC PRA-179</strain>
    </source>
</reference>
<dbReference type="AlphaFoldDB" id="A0A7J6LUY4"/>
<comment type="caution">
    <text evidence="1">The sequence shown here is derived from an EMBL/GenBank/DDBJ whole genome shotgun (WGS) entry which is preliminary data.</text>
</comment>
<evidence type="ECO:0000313" key="2">
    <source>
        <dbReference type="Proteomes" id="UP000570595"/>
    </source>
</evidence>
<proteinExistence type="predicted"/>
<gene>
    <name evidence="1" type="ORF">FOZ61_001921</name>
</gene>
<dbReference type="EMBL" id="JABAHT010000150">
    <property type="protein sequence ID" value="KAF4663118.1"/>
    <property type="molecule type" value="Genomic_DNA"/>
</dbReference>